<organism evidence="3 4">
    <name type="scientific">Perkinsus olseni</name>
    <name type="common">Perkinsus atlanticus</name>
    <dbReference type="NCBI Taxonomy" id="32597"/>
    <lineage>
        <taxon>Eukaryota</taxon>
        <taxon>Sar</taxon>
        <taxon>Alveolata</taxon>
        <taxon>Perkinsozoa</taxon>
        <taxon>Perkinsea</taxon>
        <taxon>Perkinsida</taxon>
        <taxon>Perkinsidae</taxon>
        <taxon>Perkinsus</taxon>
    </lineage>
</organism>
<dbReference type="InterPro" id="IPR045210">
    <property type="entry name" value="RING-Ubox_PUB"/>
</dbReference>
<dbReference type="PROSITE" id="PS51698">
    <property type="entry name" value="U_BOX"/>
    <property type="match status" value="1"/>
</dbReference>
<proteinExistence type="predicted"/>
<feature type="domain" description="U-box" evidence="2">
    <location>
        <begin position="148"/>
        <end position="202"/>
    </location>
</feature>
<sequence length="202" mass="21588">QFGEVGFMAQGRYCALTGCLMRDPVKTPQGVLYERSAITDWLTSGNSTCPVSGQELAVSDLSAAPEVLDATVGCQAETLAELAADRKSGDAEDTLPSNETTQDGNGEEVNRSLLGDLPTLQSGKQGAANIGVCTRNAKHHQDSQKLVNAPAELKCALDGKIMTNPVRSPYGHVFEKKTLEKWFNSCGEVCPITEKPLNIDDC</sequence>
<name>A0A7J6PWE1_PEROL</name>
<feature type="non-terminal residue" evidence="3">
    <location>
        <position position="202"/>
    </location>
</feature>
<dbReference type="CDD" id="cd16664">
    <property type="entry name" value="RING-Ubox_PUB"/>
    <property type="match status" value="2"/>
</dbReference>
<dbReference type="EMBL" id="JABANO010037205">
    <property type="protein sequence ID" value="KAF4700559.1"/>
    <property type="molecule type" value="Genomic_DNA"/>
</dbReference>
<evidence type="ECO:0000313" key="4">
    <source>
        <dbReference type="Proteomes" id="UP000553632"/>
    </source>
</evidence>
<comment type="caution">
    <text evidence="3">The sequence shown here is derived from an EMBL/GenBank/DDBJ whole genome shotgun (WGS) entry which is preliminary data.</text>
</comment>
<protein>
    <recommendedName>
        <fullName evidence="2">U-box domain-containing protein</fullName>
    </recommendedName>
</protein>
<evidence type="ECO:0000256" key="1">
    <source>
        <dbReference type="SAM" id="MobiDB-lite"/>
    </source>
</evidence>
<dbReference type="PANTHER" id="PTHR45958:SF18">
    <property type="entry name" value="U-BOX DOMAIN-CONTAINING PROTEIN"/>
    <property type="match status" value="1"/>
</dbReference>
<dbReference type="AlphaFoldDB" id="A0A7J6PWE1"/>
<dbReference type="SUPFAM" id="SSF57850">
    <property type="entry name" value="RING/U-box"/>
    <property type="match status" value="2"/>
</dbReference>
<dbReference type="Proteomes" id="UP000553632">
    <property type="component" value="Unassembled WGS sequence"/>
</dbReference>
<dbReference type="PANTHER" id="PTHR45958">
    <property type="entry name" value="RING-TYPE E3 UBIQUITIN TRANSFERASE"/>
    <property type="match status" value="1"/>
</dbReference>
<evidence type="ECO:0000313" key="3">
    <source>
        <dbReference type="EMBL" id="KAF4700559.1"/>
    </source>
</evidence>
<feature type="region of interest" description="Disordered" evidence="1">
    <location>
        <begin position="85"/>
        <end position="111"/>
    </location>
</feature>
<evidence type="ECO:0000259" key="2">
    <source>
        <dbReference type="PROSITE" id="PS51698"/>
    </source>
</evidence>
<feature type="non-terminal residue" evidence="3">
    <location>
        <position position="1"/>
    </location>
</feature>
<feature type="compositionally biased region" description="Polar residues" evidence="1">
    <location>
        <begin position="95"/>
        <end position="104"/>
    </location>
</feature>
<dbReference type="GO" id="GO:0004842">
    <property type="term" value="F:ubiquitin-protein transferase activity"/>
    <property type="evidence" value="ECO:0007669"/>
    <property type="project" value="InterPro"/>
</dbReference>
<accession>A0A7J6PWE1</accession>
<reference evidence="3 4" key="1">
    <citation type="submission" date="2020-04" db="EMBL/GenBank/DDBJ databases">
        <title>Perkinsus olseni comparative genomics.</title>
        <authorList>
            <person name="Bogema D.R."/>
        </authorList>
    </citation>
    <scope>NUCLEOTIDE SEQUENCE [LARGE SCALE GENOMIC DNA]</scope>
    <source>
        <strain evidence="3 4">ATCC PRA-207</strain>
    </source>
</reference>
<dbReference type="Pfam" id="PF04564">
    <property type="entry name" value="U-box"/>
    <property type="match status" value="2"/>
</dbReference>
<dbReference type="GO" id="GO:0016567">
    <property type="term" value="P:protein ubiquitination"/>
    <property type="evidence" value="ECO:0007669"/>
    <property type="project" value="InterPro"/>
</dbReference>
<gene>
    <name evidence="3" type="ORF">FOZ63_012853</name>
</gene>
<keyword evidence="4" id="KW-1185">Reference proteome</keyword>
<dbReference type="InterPro" id="IPR013083">
    <property type="entry name" value="Znf_RING/FYVE/PHD"/>
</dbReference>
<dbReference type="InterPro" id="IPR003613">
    <property type="entry name" value="Ubox_domain"/>
</dbReference>
<dbReference type="SMART" id="SM00504">
    <property type="entry name" value="Ubox"/>
    <property type="match status" value="2"/>
</dbReference>
<dbReference type="Gene3D" id="3.30.40.10">
    <property type="entry name" value="Zinc/RING finger domain, C3HC4 (zinc finger)"/>
    <property type="match status" value="2"/>
</dbReference>
<dbReference type="InterPro" id="IPR052608">
    <property type="entry name" value="U-box_domain_protein"/>
</dbReference>